<organism evidence="8 9">
    <name type="scientific">Nonomuraea coxensis DSM 45129</name>
    <dbReference type="NCBI Taxonomy" id="1122611"/>
    <lineage>
        <taxon>Bacteria</taxon>
        <taxon>Bacillati</taxon>
        <taxon>Actinomycetota</taxon>
        <taxon>Actinomycetes</taxon>
        <taxon>Streptosporangiales</taxon>
        <taxon>Streptosporangiaceae</taxon>
        <taxon>Nonomuraea</taxon>
    </lineage>
</organism>
<evidence type="ECO:0000256" key="1">
    <source>
        <dbReference type="ARBA" id="ARBA00005820"/>
    </source>
</evidence>
<evidence type="ECO:0000313" key="9">
    <source>
        <dbReference type="Proteomes" id="UP000824681"/>
    </source>
</evidence>
<dbReference type="CDD" id="cd15831">
    <property type="entry name" value="BTAD"/>
    <property type="match status" value="1"/>
</dbReference>
<dbReference type="Gene3D" id="1.25.40.10">
    <property type="entry name" value="Tetratricopeptide repeat domain"/>
    <property type="match status" value="2"/>
</dbReference>
<dbReference type="SUPFAM" id="SSF46894">
    <property type="entry name" value="C-terminal effector domain of the bipartite response regulators"/>
    <property type="match status" value="1"/>
</dbReference>
<reference evidence="8 9" key="1">
    <citation type="journal article" date="2021" name="ACS Chem. Biol.">
        <title>Genomic-Led Discovery of a Novel Glycopeptide Antibiotic by Nonomuraea coxensis DSM 45129.</title>
        <authorList>
            <person name="Yushchuk O."/>
            <person name="Vior N.M."/>
            <person name="Andreo-Vidal A."/>
            <person name="Berini F."/>
            <person name="Ruckert C."/>
            <person name="Busche T."/>
            <person name="Binda E."/>
            <person name="Kalinowski J."/>
            <person name="Truman A.W."/>
            <person name="Marinelli F."/>
        </authorList>
    </citation>
    <scope>NUCLEOTIDE SEQUENCE [LARGE SCALE GENOMIC DNA]</scope>
    <source>
        <strain evidence="8 9">DSM 45129</strain>
    </source>
</reference>
<dbReference type="InterPro" id="IPR016032">
    <property type="entry name" value="Sig_transdc_resp-reg_C-effctor"/>
</dbReference>
<evidence type="ECO:0000256" key="5">
    <source>
        <dbReference type="ARBA" id="ARBA00023163"/>
    </source>
</evidence>
<dbReference type="SMART" id="SM01043">
    <property type="entry name" value="BTAD"/>
    <property type="match status" value="1"/>
</dbReference>
<dbReference type="Gene3D" id="3.40.50.300">
    <property type="entry name" value="P-loop containing nucleotide triphosphate hydrolases"/>
    <property type="match status" value="1"/>
</dbReference>
<dbReference type="Pfam" id="PF13424">
    <property type="entry name" value="TPR_12"/>
    <property type="match status" value="1"/>
</dbReference>
<evidence type="ECO:0000313" key="8">
    <source>
        <dbReference type="EMBL" id="QYC42331.1"/>
    </source>
</evidence>
<protein>
    <submittedName>
        <fullName evidence="8">Regulatory protein AfsR</fullName>
    </submittedName>
</protein>
<dbReference type="InterPro" id="IPR027417">
    <property type="entry name" value="P-loop_NTPase"/>
</dbReference>
<dbReference type="Gene3D" id="1.10.8.430">
    <property type="entry name" value="Helical domain of apoptotic protease-activating factors"/>
    <property type="match status" value="1"/>
</dbReference>
<accession>A0ABX8U611</accession>
<dbReference type="Pfam" id="PF00931">
    <property type="entry name" value="NB-ARC"/>
    <property type="match status" value="1"/>
</dbReference>
<proteinExistence type="inferred from homology"/>
<evidence type="ECO:0000259" key="7">
    <source>
        <dbReference type="SMART" id="SM01043"/>
    </source>
</evidence>
<dbReference type="InterPro" id="IPR011990">
    <property type="entry name" value="TPR-like_helical_dom_sf"/>
</dbReference>
<dbReference type="SMART" id="SM00862">
    <property type="entry name" value="Trans_reg_C"/>
    <property type="match status" value="1"/>
</dbReference>
<dbReference type="PRINTS" id="PR00364">
    <property type="entry name" value="DISEASERSIST"/>
</dbReference>
<dbReference type="PANTHER" id="PTHR35807:SF1">
    <property type="entry name" value="TRANSCRIPTIONAL REGULATOR REDD"/>
    <property type="match status" value="1"/>
</dbReference>
<evidence type="ECO:0000259" key="6">
    <source>
        <dbReference type="SMART" id="SM00862"/>
    </source>
</evidence>
<dbReference type="SUPFAM" id="SSF48452">
    <property type="entry name" value="TPR-like"/>
    <property type="match status" value="3"/>
</dbReference>
<keyword evidence="4" id="KW-0238">DNA-binding</keyword>
<keyword evidence="9" id="KW-1185">Reference proteome</keyword>
<dbReference type="InterPro" id="IPR051677">
    <property type="entry name" value="AfsR-DnrI-RedD_regulator"/>
</dbReference>
<dbReference type="Proteomes" id="UP000824681">
    <property type="component" value="Chromosome"/>
</dbReference>
<dbReference type="SUPFAM" id="SSF52540">
    <property type="entry name" value="P-loop containing nucleoside triphosphate hydrolases"/>
    <property type="match status" value="1"/>
</dbReference>
<dbReference type="EMBL" id="CP068985">
    <property type="protein sequence ID" value="QYC42331.1"/>
    <property type="molecule type" value="Genomic_DNA"/>
</dbReference>
<feature type="domain" description="OmpR/PhoB-type" evidence="6">
    <location>
        <begin position="39"/>
        <end position="113"/>
    </location>
</feature>
<keyword evidence="3" id="KW-0805">Transcription regulation</keyword>
<sequence length="972" mass="103182">MNDDPTYRRSGATGGAGAFVVVDQPNFGVLGPLLVRSGDQPLRVAGRKPRLLLASLLLEANQIVGSDALIEVLWPARAPSSAVANLRTYVSALRGPVAAAGGRIVTHPSGYAVEPAAGQLDMLLFEELAGRARAAGHAGEAAGHLRDALALWRGAPLSDLPASPVWDGRLRALAQARLAAVEELAEAKLAREEYAAAVDDLRELIGEHPYREDLWQRLIVALHRGGRRAEALHAYAEIRRQLVDDLGIEPGPDLRAAHAAVLADERPGRLGYRPPVPQQLPADVPDFTGRGADATTLTRLLTGPPARPGGDRPPVVAVVTGPPGVGKTALAVHCAHAVRDAYPEGRLHLSLGGTAETPAAPADLLAEALRSLGVAESALPASAHERATLYRSLLAGRPVLVLLDDAADAAQVRPLLPGSGCAVLVTSRRRITELPGAVLLELDALTPAEGGELLARIAGAGRVAAEPEEARAIVAACGGLPLALRVAGARLAARPGRPLRELRRRLDDESTRLDELRAGDLEVRACVELSYRRLPGEAALALRALGLLGPGTVPGWVAGAVLGRHGGDAVVDTLVDVSLLRLAGTDPLGQPRYRLPDLVRCTARERADGEAERQALTRVLGGWTSAAEHAAARLPTTLFSVPAGAAPRWRPDDELLGRLTADPLTWFDAEREALVEAVRLAAAHGHAQAAWGLAATLVPYFDLHCRLEEWRLTHRIALDSAAAAGDRRGEAAMLRGLAQVSLYQDRYAEAAGMLRRARVIFRELGDARGEAISICGLGAADEFSGRHRRALGWFRHALAMFLAEGDADGEAYARQAIGRVHLSLQDLGQASRWLGEALRLAGELGDDHREGCVSVQLGRLHTLTAEPDEAMRFQGRALDIFETLGDRHCGAYALRGLGGLHAARGDRSHGTAELQRSLEIFQQLGDRSGEADAFQALGELYRAAGRPMLAAHYLHRAVELRSRLRAGAPAAG</sequence>
<comment type="similarity">
    <text evidence="1">Belongs to the AfsR/DnrI/RedD regulatory family.</text>
</comment>
<dbReference type="Pfam" id="PF03704">
    <property type="entry name" value="BTAD"/>
    <property type="match status" value="1"/>
</dbReference>
<evidence type="ECO:0000256" key="4">
    <source>
        <dbReference type="ARBA" id="ARBA00023125"/>
    </source>
</evidence>
<dbReference type="PANTHER" id="PTHR35807">
    <property type="entry name" value="TRANSCRIPTIONAL REGULATOR REDD-RELATED"/>
    <property type="match status" value="1"/>
</dbReference>
<dbReference type="InterPro" id="IPR042197">
    <property type="entry name" value="Apaf_helical"/>
</dbReference>
<name>A0ABX8U611_9ACTN</name>
<dbReference type="InterPro" id="IPR001867">
    <property type="entry name" value="OmpR/PhoB-type_DNA-bd"/>
</dbReference>
<evidence type="ECO:0000256" key="3">
    <source>
        <dbReference type="ARBA" id="ARBA00023015"/>
    </source>
</evidence>
<dbReference type="InterPro" id="IPR005158">
    <property type="entry name" value="BTAD"/>
</dbReference>
<dbReference type="Gene3D" id="1.10.10.10">
    <property type="entry name" value="Winged helix-like DNA-binding domain superfamily/Winged helix DNA-binding domain"/>
    <property type="match status" value="1"/>
</dbReference>
<keyword evidence="5" id="KW-0804">Transcription</keyword>
<feature type="domain" description="Bacterial transcriptional activator" evidence="7">
    <location>
        <begin position="120"/>
        <end position="262"/>
    </location>
</feature>
<dbReference type="InterPro" id="IPR019734">
    <property type="entry name" value="TPR_rpt"/>
</dbReference>
<evidence type="ECO:0000256" key="2">
    <source>
        <dbReference type="ARBA" id="ARBA00022737"/>
    </source>
</evidence>
<gene>
    <name evidence="8" type="primary">afsR17</name>
    <name evidence="8" type="ORF">Nocox_23640</name>
</gene>
<dbReference type="InterPro" id="IPR036388">
    <property type="entry name" value="WH-like_DNA-bd_sf"/>
</dbReference>
<dbReference type="SMART" id="SM00028">
    <property type="entry name" value="TPR"/>
    <property type="match status" value="6"/>
</dbReference>
<dbReference type="InterPro" id="IPR002182">
    <property type="entry name" value="NB-ARC"/>
</dbReference>
<keyword evidence="2" id="KW-0677">Repeat</keyword>